<evidence type="ECO:0000259" key="1">
    <source>
        <dbReference type="Pfam" id="PF00079"/>
    </source>
</evidence>
<evidence type="ECO:0000313" key="2">
    <source>
        <dbReference type="Proteomes" id="UP000887578"/>
    </source>
</evidence>
<dbReference type="InterPro" id="IPR023796">
    <property type="entry name" value="Serpin_dom"/>
</dbReference>
<dbReference type="WBParaSite" id="PDA_v2.g26097.t1">
    <property type="protein sequence ID" value="PDA_v2.g26097.t1"/>
    <property type="gene ID" value="PDA_v2.g26097"/>
</dbReference>
<dbReference type="Gene3D" id="3.30.497.10">
    <property type="entry name" value="Antithrombin, subunit I, domain 2"/>
    <property type="match status" value="1"/>
</dbReference>
<reference evidence="3" key="1">
    <citation type="submission" date="2022-11" db="UniProtKB">
        <authorList>
            <consortium name="WormBaseParasite"/>
        </authorList>
    </citation>
    <scope>IDENTIFICATION</scope>
</reference>
<organism evidence="2 3">
    <name type="scientific">Panagrolaimus davidi</name>
    <dbReference type="NCBI Taxonomy" id="227884"/>
    <lineage>
        <taxon>Eukaryota</taxon>
        <taxon>Metazoa</taxon>
        <taxon>Ecdysozoa</taxon>
        <taxon>Nematoda</taxon>
        <taxon>Chromadorea</taxon>
        <taxon>Rhabditida</taxon>
        <taxon>Tylenchina</taxon>
        <taxon>Panagrolaimomorpha</taxon>
        <taxon>Panagrolaimoidea</taxon>
        <taxon>Panagrolaimidae</taxon>
        <taxon>Panagrolaimus</taxon>
    </lineage>
</organism>
<name>A0A914QAB2_9BILA</name>
<evidence type="ECO:0000313" key="3">
    <source>
        <dbReference type="WBParaSite" id="PDA_v2.g26097.t1"/>
    </source>
</evidence>
<dbReference type="Proteomes" id="UP000887578">
    <property type="component" value="Unplaced"/>
</dbReference>
<keyword evidence="2" id="KW-1185">Reference proteome</keyword>
<dbReference type="InterPro" id="IPR042178">
    <property type="entry name" value="Serpin_sf_1"/>
</dbReference>
<proteinExistence type="predicted"/>
<dbReference type="SUPFAM" id="SSF56574">
    <property type="entry name" value="Serpins"/>
    <property type="match status" value="1"/>
</dbReference>
<sequence>MILAASDGNTAEEIVTVIGKGKLINEVLEYYAINKKLEGGKDVVQLSYANRFFVSHKTSLIPEFSNLMHEKFQSDVEVVKMEDKNIYEV</sequence>
<dbReference type="InterPro" id="IPR036186">
    <property type="entry name" value="Serpin_sf"/>
</dbReference>
<dbReference type="AlphaFoldDB" id="A0A914QAB2"/>
<dbReference type="Pfam" id="PF00079">
    <property type="entry name" value="Serpin"/>
    <property type="match status" value="1"/>
</dbReference>
<feature type="domain" description="Serpin" evidence="1">
    <location>
        <begin position="1"/>
        <end position="85"/>
    </location>
</feature>
<protein>
    <recommendedName>
        <fullName evidence="1">Serpin domain-containing protein</fullName>
    </recommendedName>
</protein>
<accession>A0A914QAB2</accession>